<organism evidence="1">
    <name type="scientific">Moraxella bovis</name>
    <dbReference type="NCBI Taxonomy" id="476"/>
    <lineage>
        <taxon>Bacteria</taxon>
        <taxon>Pseudomonadati</taxon>
        <taxon>Pseudomonadota</taxon>
        <taxon>Gammaproteobacteria</taxon>
        <taxon>Moraxellales</taxon>
        <taxon>Moraxellaceae</taxon>
        <taxon>Moraxella</taxon>
    </lineage>
</organism>
<sequence length="72" mass="8267">MGLVTVSGRTKVKYKNISVNIAVELNERLDKLSSLTGRPKTFYIRECLRKYITELEETYGSHTLESSDNKKL</sequence>
<dbReference type="RefSeq" id="WP_012477729.1">
    <property type="nucleotide sequence ID" value="NZ_CP030243.1"/>
</dbReference>
<protein>
    <submittedName>
        <fullName evidence="1">Uncharacterized protein</fullName>
    </submittedName>
</protein>
<dbReference type="KEGG" id="mboi:DQF64_14765"/>
<proteinExistence type="predicted"/>
<dbReference type="GO" id="GO:0006355">
    <property type="term" value="P:regulation of DNA-templated transcription"/>
    <property type="evidence" value="ECO:0007669"/>
    <property type="project" value="InterPro"/>
</dbReference>
<dbReference type="SUPFAM" id="SSF47598">
    <property type="entry name" value="Ribbon-helix-helix"/>
    <property type="match status" value="1"/>
</dbReference>
<accession>Q5KT81</accession>
<gene>
    <name evidence="1" type="primary">orf34</name>
</gene>
<dbReference type="InterPro" id="IPR010985">
    <property type="entry name" value="Ribbon_hlx_hlx"/>
</dbReference>
<keyword evidence="1" id="KW-0614">Plasmid</keyword>
<dbReference type="EMBL" id="AB169977">
    <property type="protein sequence ID" value="BAD83769.1"/>
    <property type="molecule type" value="Genomic_DNA"/>
</dbReference>
<dbReference type="AlphaFoldDB" id="Q5KT81"/>
<name>Q5KT81_MORBO</name>
<reference evidence="1" key="1">
    <citation type="journal article" date="2006" name="Vet. Microbiol.">
        <title>Filamentous-haemagglutinin-like protein genes encoded on a plasmid of Moraxella bovis.</title>
        <authorList>
            <person name="Kakuda T."/>
            <person name="Sarataphan N."/>
            <person name="Tanaka T."/>
            <person name="Takai S."/>
        </authorList>
    </citation>
    <scope>NUCLEOTIDE SEQUENCE</scope>
    <source>
        <strain evidence="1">EPP63</strain>
        <plasmid evidence="1">pMBO-2</plasmid>
    </source>
</reference>
<evidence type="ECO:0000313" key="1">
    <source>
        <dbReference type="EMBL" id="BAD83769.1"/>
    </source>
</evidence>
<geneLocation type="plasmid" evidence="1">
    <name>pMBO-2</name>
</geneLocation>